<dbReference type="PANTHER" id="PTHR11635:SF152">
    <property type="entry name" value="CAMP-DEPENDENT PROTEIN KINASE TYPE I REGULATORY SUBUNIT-RELATED"/>
    <property type="match status" value="1"/>
</dbReference>
<comment type="caution">
    <text evidence="3">The sequence shown here is derived from an EMBL/GenBank/DDBJ whole genome shotgun (WGS) entry which is preliminary data.</text>
</comment>
<dbReference type="InterPro" id="IPR014710">
    <property type="entry name" value="RmlC-like_jellyroll"/>
</dbReference>
<name>A0ABQ6NA60_9STRA</name>
<dbReference type="InterPro" id="IPR000595">
    <property type="entry name" value="cNMP-bd_dom"/>
</dbReference>
<dbReference type="InterPro" id="IPR050503">
    <property type="entry name" value="cAMP-dep_PK_reg_su-like"/>
</dbReference>
<dbReference type="InterPro" id="IPR018488">
    <property type="entry name" value="cNMP-bd_CS"/>
</dbReference>
<evidence type="ECO:0000313" key="3">
    <source>
        <dbReference type="EMBL" id="GMI51250.1"/>
    </source>
</evidence>
<feature type="compositionally biased region" description="Basic and acidic residues" evidence="1">
    <location>
        <begin position="758"/>
        <end position="770"/>
    </location>
</feature>
<dbReference type="PROSITE" id="PS50042">
    <property type="entry name" value="CNMP_BINDING_3"/>
    <property type="match status" value="2"/>
</dbReference>
<dbReference type="PROSITE" id="PS00888">
    <property type="entry name" value="CNMP_BINDING_1"/>
    <property type="match status" value="1"/>
</dbReference>
<dbReference type="SUPFAM" id="SSF51206">
    <property type="entry name" value="cAMP-binding domain-like"/>
    <property type="match status" value="2"/>
</dbReference>
<reference evidence="3 4" key="1">
    <citation type="journal article" date="2023" name="Commun. Biol.">
        <title>Genome analysis of Parmales, the sister group of diatoms, reveals the evolutionary specialization of diatoms from phago-mixotrophs to photoautotrophs.</title>
        <authorList>
            <person name="Ban H."/>
            <person name="Sato S."/>
            <person name="Yoshikawa S."/>
            <person name="Yamada K."/>
            <person name="Nakamura Y."/>
            <person name="Ichinomiya M."/>
            <person name="Sato N."/>
            <person name="Blanc-Mathieu R."/>
            <person name="Endo H."/>
            <person name="Kuwata A."/>
            <person name="Ogata H."/>
        </authorList>
    </citation>
    <scope>NUCLEOTIDE SEQUENCE [LARGE SCALE GENOMIC DNA]</scope>
</reference>
<accession>A0ABQ6NA60</accession>
<dbReference type="PANTHER" id="PTHR11635">
    <property type="entry name" value="CAMP-DEPENDENT PROTEIN KINASE REGULATORY CHAIN"/>
    <property type="match status" value="1"/>
</dbReference>
<feature type="domain" description="Cyclic nucleotide-binding" evidence="2">
    <location>
        <begin position="615"/>
        <end position="730"/>
    </location>
</feature>
<dbReference type="Gene3D" id="2.60.120.10">
    <property type="entry name" value="Jelly Rolls"/>
    <property type="match status" value="2"/>
</dbReference>
<dbReference type="SUPFAM" id="SSF56281">
    <property type="entry name" value="Metallo-hydrolase/oxidoreductase"/>
    <property type="match status" value="1"/>
</dbReference>
<dbReference type="CDD" id="cd00038">
    <property type="entry name" value="CAP_ED"/>
    <property type="match status" value="2"/>
</dbReference>
<feature type="region of interest" description="Disordered" evidence="1">
    <location>
        <begin position="758"/>
        <end position="798"/>
    </location>
</feature>
<dbReference type="CDD" id="cd07738">
    <property type="entry name" value="DdPDE5-like_MBL-fold"/>
    <property type="match status" value="1"/>
</dbReference>
<dbReference type="Pfam" id="PF00027">
    <property type="entry name" value="cNMP_binding"/>
    <property type="match status" value="2"/>
</dbReference>
<feature type="compositionally biased region" description="Acidic residues" evidence="1">
    <location>
        <begin position="487"/>
        <end position="511"/>
    </location>
</feature>
<dbReference type="InterPro" id="IPR001279">
    <property type="entry name" value="Metallo-B-lactamas"/>
</dbReference>
<dbReference type="Pfam" id="PF23023">
    <property type="entry name" value="Anti-Pycsar_Apyc1"/>
    <property type="match status" value="1"/>
</dbReference>
<dbReference type="PRINTS" id="PR00103">
    <property type="entry name" value="CAMPKINASE"/>
</dbReference>
<evidence type="ECO:0000313" key="4">
    <source>
        <dbReference type="Proteomes" id="UP001165060"/>
    </source>
</evidence>
<dbReference type="Proteomes" id="UP001165060">
    <property type="component" value="Unassembled WGS sequence"/>
</dbReference>
<dbReference type="SMART" id="SM00849">
    <property type="entry name" value="Lactamase_B"/>
    <property type="match status" value="1"/>
</dbReference>
<organism evidence="3 4">
    <name type="scientific">Tetraparma gracilis</name>
    <dbReference type="NCBI Taxonomy" id="2962635"/>
    <lineage>
        <taxon>Eukaryota</taxon>
        <taxon>Sar</taxon>
        <taxon>Stramenopiles</taxon>
        <taxon>Ochrophyta</taxon>
        <taxon>Bolidophyceae</taxon>
        <taxon>Parmales</taxon>
        <taxon>Triparmaceae</taxon>
        <taxon>Tetraparma</taxon>
    </lineage>
</organism>
<dbReference type="InterPro" id="IPR036866">
    <property type="entry name" value="RibonucZ/Hydroxyglut_hydro"/>
</dbReference>
<gene>
    <name evidence="3" type="ORF">TeGR_g5222</name>
</gene>
<dbReference type="EMBL" id="BRYB01006177">
    <property type="protein sequence ID" value="GMI51250.1"/>
    <property type="molecule type" value="Genomic_DNA"/>
</dbReference>
<dbReference type="Gene3D" id="3.60.15.10">
    <property type="entry name" value="Ribonuclease Z/Hydroxyacylglutathione hydrolase-like"/>
    <property type="match status" value="1"/>
</dbReference>
<proteinExistence type="predicted"/>
<dbReference type="InterPro" id="IPR018490">
    <property type="entry name" value="cNMP-bd_dom_sf"/>
</dbReference>
<keyword evidence="4" id="KW-1185">Reference proteome</keyword>
<feature type="non-terminal residue" evidence="3">
    <location>
        <position position="1"/>
    </location>
</feature>
<dbReference type="SMART" id="SM00100">
    <property type="entry name" value="cNMP"/>
    <property type="match status" value="2"/>
</dbReference>
<evidence type="ECO:0000256" key="1">
    <source>
        <dbReference type="SAM" id="MobiDB-lite"/>
    </source>
</evidence>
<evidence type="ECO:0000259" key="2">
    <source>
        <dbReference type="PROSITE" id="PS50042"/>
    </source>
</evidence>
<dbReference type="PROSITE" id="PS00889">
    <property type="entry name" value="CNMP_BINDING_2"/>
    <property type="match status" value="1"/>
</dbReference>
<protein>
    <recommendedName>
        <fullName evidence="2">Cyclic nucleotide-binding domain-containing protein</fullName>
    </recommendedName>
</protein>
<feature type="domain" description="Cyclic nucleotide-binding" evidence="2">
    <location>
        <begin position="411"/>
        <end position="603"/>
    </location>
</feature>
<sequence>TPPPYPQVEDRIRSVFQETLFGPDKINLAQDFPDGTDPKDMPDLKKELDYFRIFDGKLMQLEMLLDFIVFNEDGVAKITGKEPEGGGAAPEVMLQWRTKGEHDDGEYVVIQDGMNAGTVSDQVVLPPTEIPPSLALKVFEPPLFGVTVLGNSHGFDPVGRTSGYVLWLSRRGYMIDPPPQSTALLLAQNIPPSLITGVIVTHCHADHDAGTFQKILQEGRITLMTTKTIHDSFLRKYAALSGLDPALLSKSFHFRPVKIGENIKMRGGMFKFFYSLHAIPCVGFEVFLGDKSMVFSADHMNDPPKIKQLHEDGVLTDWRRDQLLNFPWDRDIILHEAGIPPIHTPMTTLSALPDDVKKRLYVVHVGANSFKPEYGLKPAPVGVENTLTLEVSQPENAAALEVLDLVTNIDLFSALTIQHAREILQIAELVHYKAGEFVIKQGEEGHTMMIIASGKADVVIKVLDREQRIKERKESEPAMGVAGGLIEEAEEEEEEDDDDDLMAAPESDDGPDSPSRRRSLNGGLTRKQSLQMQEASSSVTVKTFTTGDYFGEQALVAPDCIRSADIIAVTDLVCYQFQRQDFNWLLAGTAVVSKIERMIMARQDAVWDLMGMNSVLKLLTPTQKTQLEQRCCPKFFKKGEEVWGEGDPANEAVLIDSGVFKFQKRKTSGRRRAPSVFRHLGPPPPPAFYFGAFVGEIDALLENKPLQTTLVAAEEGQVMIITKEDLLEFFTNAPGVLLAMLHTQFVMPCAEAVAKREADDKAAAEKEAAERAASGGVGRSETGKSEVWDNSMDDDEDE</sequence>
<feature type="region of interest" description="Disordered" evidence="1">
    <location>
        <begin position="471"/>
        <end position="534"/>
    </location>
</feature>